<gene>
    <name evidence="1" type="ORF">E2C01_098556</name>
</gene>
<proteinExistence type="predicted"/>
<dbReference type="Proteomes" id="UP000324222">
    <property type="component" value="Unassembled WGS sequence"/>
</dbReference>
<dbReference type="EMBL" id="VSRR010133869">
    <property type="protein sequence ID" value="MPD02947.1"/>
    <property type="molecule type" value="Genomic_DNA"/>
</dbReference>
<name>A0A5B7K8Q0_PORTR</name>
<protein>
    <submittedName>
        <fullName evidence="1">Uncharacterized protein</fullName>
    </submittedName>
</protein>
<sequence length="88" mass="9170">MEAVVVVVVVVVVVLVVTRKSVIFADGGGSVGGAVVVVGRGGGCVEGVEGWSGRGRWGRVTLSWPYPHHLDTRGCARARPPTPQTDFT</sequence>
<organism evidence="1 2">
    <name type="scientific">Portunus trituberculatus</name>
    <name type="common">Swimming crab</name>
    <name type="synonym">Neptunus trituberculatus</name>
    <dbReference type="NCBI Taxonomy" id="210409"/>
    <lineage>
        <taxon>Eukaryota</taxon>
        <taxon>Metazoa</taxon>
        <taxon>Ecdysozoa</taxon>
        <taxon>Arthropoda</taxon>
        <taxon>Crustacea</taxon>
        <taxon>Multicrustacea</taxon>
        <taxon>Malacostraca</taxon>
        <taxon>Eumalacostraca</taxon>
        <taxon>Eucarida</taxon>
        <taxon>Decapoda</taxon>
        <taxon>Pleocyemata</taxon>
        <taxon>Brachyura</taxon>
        <taxon>Eubrachyura</taxon>
        <taxon>Portunoidea</taxon>
        <taxon>Portunidae</taxon>
        <taxon>Portuninae</taxon>
        <taxon>Portunus</taxon>
    </lineage>
</organism>
<dbReference type="AlphaFoldDB" id="A0A5B7K8Q0"/>
<evidence type="ECO:0000313" key="2">
    <source>
        <dbReference type="Proteomes" id="UP000324222"/>
    </source>
</evidence>
<comment type="caution">
    <text evidence="1">The sequence shown here is derived from an EMBL/GenBank/DDBJ whole genome shotgun (WGS) entry which is preliminary data.</text>
</comment>
<keyword evidence="2" id="KW-1185">Reference proteome</keyword>
<accession>A0A5B7K8Q0</accession>
<reference evidence="1 2" key="1">
    <citation type="submission" date="2019-05" db="EMBL/GenBank/DDBJ databases">
        <title>Another draft genome of Portunus trituberculatus and its Hox gene families provides insights of decapod evolution.</title>
        <authorList>
            <person name="Jeong J.-H."/>
            <person name="Song I."/>
            <person name="Kim S."/>
            <person name="Choi T."/>
            <person name="Kim D."/>
            <person name="Ryu S."/>
            <person name="Kim W."/>
        </authorList>
    </citation>
    <scope>NUCLEOTIDE SEQUENCE [LARGE SCALE GENOMIC DNA]</scope>
    <source>
        <tissue evidence="1">Muscle</tissue>
    </source>
</reference>
<evidence type="ECO:0000313" key="1">
    <source>
        <dbReference type="EMBL" id="MPD02947.1"/>
    </source>
</evidence>